<organism evidence="8 9">
    <name type="scientific">Patulibacter medicamentivorans</name>
    <dbReference type="NCBI Taxonomy" id="1097667"/>
    <lineage>
        <taxon>Bacteria</taxon>
        <taxon>Bacillati</taxon>
        <taxon>Actinomycetota</taxon>
        <taxon>Thermoleophilia</taxon>
        <taxon>Solirubrobacterales</taxon>
        <taxon>Patulibacteraceae</taxon>
        <taxon>Patulibacter</taxon>
    </lineage>
</organism>
<keyword evidence="9" id="KW-1185">Reference proteome</keyword>
<dbReference type="NCBIfam" id="NF006521">
    <property type="entry name" value="PRK08965.1-5"/>
    <property type="match status" value="1"/>
</dbReference>
<feature type="transmembrane region" description="Helical" evidence="7">
    <location>
        <begin position="39"/>
        <end position="63"/>
    </location>
</feature>
<gene>
    <name evidence="8" type="ORF">PAI11_17740</name>
</gene>
<sequence length="190" mass="20909">MPSRVRRIRRRVAGAWILQPLTGVWLVVLWLLLWGRVSLGLTASGIVVAALVMLAFPLAPIAVEGRPRPLPALRFGVRFAGDVLLASVQVAWLAVRPGPEPETAVIAVPLRTRSDLMLTLVAEALGLVPGSMVVEVDRRARTLYLHLIGVRDRAAVERERLKVHALEARMIRAFGSPDDRAALARDEEDR</sequence>
<proteinExistence type="inferred from homology"/>
<evidence type="ECO:0000313" key="9">
    <source>
        <dbReference type="Proteomes" id="UP000005143"/>
    </source>
</evidence>
<keyword evidence="6 7" id="KW-0472">Membrane</keyword>
<name>H0E4P3_9ACTN</name>
<dbReference type="AlphaFoldDB" id="H0E4P3"/>
<keyword evidence="3" id="KW-1003">Cell membrane</keyword>
<evidence type="ECO:0000256" key="4">
    <source>
        <dbReference type="ARBA" id="ARBA00022692"/>
    </source>
</evidence>
<protein>
    <submittedName>
        <fullName evidence="8">Na(+) H(+) antiporter subunit E</fullName>
    </submittedName>
</protein>
<dbReference type="InterPro" id="IPR002758">
    <property type="entry name" value="Cation_antiport_E"/>
</dbReference>
<comment type="subcellular location">
    <subcellularLocation>
        <location evidence="1">Cell membrane</location>
        <topology evidence="1">Multi-pass membrane protein</topology>
    </subcellularLocation>
</comment>
<keyword evidence="5 7" id="KW-1133">Transmembrane helix</keyword>
<dbReference type="PANTHER" id="PTHR34584:SF1">
    <property type="entry name" value="NA(+)_H(+) ANTIPORTER SUBUNIT E1"/>
    <property type="match status" value="1"/>
</dbReference>
<evidence type="ECO:0000256" key="7">
    <source>
        <dbReference type="SAM" id="Phobius"/>
    </source>
</evidence>
<evidence type="ECO:0000256" key="3">
    <source>
        <dbReference type="ARBA" id="ARBA00022475"/>
    </source>
</evidence>
<evidence type="ECO:0000256" key="1">
    <source>
        <dbReference type="ARBA" id="ARBA00004651"/>
    </source>
</evidence>
<dbReference type="Proteomes" id="UP000005143">
    <property type="component" value="Unassembled WGS sequence"/>
</dbReference>
<evidence type="ECO:0000313" key="8">
    <source>
        <dbReference type="EMBL" id="EHN11356.1"/>
    </source>
</evidence>
<accession>H0E4P3</accession>
<dbReference type="GO" id="GO:0008324">
    <property type="term" value="F:monoatomic cation transmembrane transporter activity"/>
    <property type="evidence" value="ECO:0007669"/>
    <property type="project" value="InterPro"/>
</dbReference>
<feature type="transmembrane region" description="Helical" evidence="7">
    <location>
        <begin position="12"/>
        <end position="33"/>
    </location>
</feature>
<evidence type="ECO:0000256" key="2">
    <source>
        <dbReference type="ARBA" id="ARBA00006228"/>
    </source>
</evidence>
<reference evidence="8 9" key="1">
    <citation type="journal article" date="2013" name="Biodegradation">
        <title>Quantitative proteomic analysis of ibuprofen-degrading Patulibacter sp. strain I11.</title>
        <authorList>
            <person name="Almeida B."/>
            <person name="Kjeldal H."/>
            <person name="Lolas I."/>
            <person name="Knudsen A.D."/>
            <person name="Carvalho G."/>
            <person name="Nielsen K.L."/>
            <person name="Barreto Crespo M.T."/>
            <person name="Stensballe A."/>
            <person name="Nielsen J.L."/>
        </authorList>
    </citation>
    <scope>NUCLEOTIDE SEQUENCE [LARGE SCALE GENOMIC DNA]</scope>
    <source>
        <strain evidence="8 9">I11</strain>
    </source>
</reference>
<comment type="similarity">
    <text evidence="2">Belongs to the CPA3 antiporters (TC 2.A.63) subunit E family.</text>
</comment>
<comment type="caution">
    <text evidence="8">The sequence shown here is derived from an EMBL/GenBank/DDBJ whole genome shotgun (WGS) entry which is preliminary data.</text>
</comment>
<dbReference type="GO" id="GO:0005886">
    <property type="term" value="C:plasma membrane"/>
    <property type="evidence" value="ECO:0007669"/>
    <property type="project" value="UniProtKB-SubCell"/>
</dbReference>
<keyword evidence="4 7" id="KW-0812">Transmembrane</keyword>
<dbReference type="EMBL" id="AGUD01000112">
    <property type="protein sequence ID" value="EHN11356.1"/>
    <property type="molecule type" value="Genomic_DNA"/>
</dbReference>
<evidence type="ECO:0000256" key="6">
    <source>
        <dbReference type="ARBA" id="ARBA00023136"/>
    </source>
</evidence>
<dbReference type="PANTHER" id="PTHR34584">
    <property type="entry name" value="NA(+)/H(+) ANTIPORTER SUBUNIT E1"/>
    <property type="match status" value="1"/>
</dbReference>
<dbReference type="RefSeq" id="WP_007573492.1">
    <property type="nucleotide sequence ID" value="NZ_AGUD01000112.1"/>
</dbReference>
<dbReference type="OrthoDB" id="3556991at2"/>
<dbReference type="Pfam" id="PF01899">
    <property type="entry name" value="MNHE"/>
    <property type="match status" value="1"/>
</dbReference>
<evidence type="ECO:0000256" key="5">
    <source>
        <dbReference type="ARBA" id="ARBA00022989"/>
    </source>
</evidence>